<sequence length="110" mass="12742">MLTAEWQRKVFMITNLAEDANVVLVAFGGTESFNNYDWSMDFDFSWYELPMLVRVHVGFLEALVLLTIEIIWKLLSKCMLGSIVSRPLTKKTLCYLLLTAQKYTFHLSDP</sequence>
<proteinExistence type="predicted"/>
<reference evidence="2" key="1">
    <citation type="journal article" date="2024" name="Proc. Natl. Acad. Sci. U.S.A.">
        <title>Extraordinary preservation of gene collinearity over three hundred million years revealed in homosporous lycophytes.</title>
        <authorList>
            <person name="Li C."/>
            <person name="Wickell D."/>
            <person name="Kuo L.Y."/>
            <person name="Chen X."/>
            <person name="Nie B."/>
            <person name="Liao X."/>
            <person name="Peng D."/>
            <person name="Ji J."/>
            <person name="Jenkins J."/>
            <person name="Williams M."/>
            <person name="Shu S."/>
            <person name="Plott C."/>
            <person name="Barry K."/>
            <person name="Rajasekar S."/>
            <person name="Grimwood J."/>
            <person name="Han X."/>
            <person name="Sun S."/>
            <person name="Hou Z."/>
            <person name="He W."/>
            <person name="Dai G."/>
            <person name="Sun C."/>
            <person name="Schmutz J."/>
            <person name="Leebens-Mack J.H."/>
            <person name="Li F.W."/>
            <person name="Wang L."/>
        </authorList>
    </citation>
    <scope>NUCLEOTIDE SEQUENCE [LARGE SCALE GENOMIC DNA]</scope>
    <source>
        <strain evidence="2">cv. PW_Plant_1</strain>
    </source>
</reference>
<organism evidence="1 2">
    <name type="scientific">Diphasiastrum complanatum</name>
    <name type="common">Issler's clubmoss</name>
    <name type="synonym">Lycopodium complanatum</name>
    <dbReference type="NCBI Taxonomy" id="34168"/>
    <lineage>
        <taxon>Eukaryota</taxon>
        <taxon>Viridiplantae</taxon>
        <taxon>Streptophyta</taxon>
        <taxon>Embryophyta</taxon>
        <taxon>Tracheophyta</taxon>
        <taxon>Lycopodiopsida</taxon>
        <taxon>Lycopodiales</taxon>
        <taxon>Lycopodiaceae</taxon>
        <taxon>Lycopodioideae</taxon>
        <taxon>Diphasiastrum</taxon>
    </lineage>
</organism>
<dbReference type="Proteomes" id="UP001162992">
    <property type="component" value="Chromosome 5"/>
</dbReference>
<keyword evidence="2" id="KW-1185">Reference proteome</keyword>
<protein>
    <submittedName>
        <fullName evidence="1">Uncharacterized protein</fullName>
    </submittedName>
</protein>
<name>A0ACC2DRM8_DIPCM</name>
<comment type="caution">
    <text evidence="1">The sequence shown here is derived from an EMBL/GenBank/DDBJ whole genome shotgun (WGS) entry which is preliminary data.</text>
</comment>
<evidence type="ECO:0000313" key="1">
    <source>
        <dbReference type="EMBL" id="KAJ7556792.1"/>
    </source>
</evidence>
<evidence type="ECO:0000313" key="2">
    <source>
        <dbReference type="Proteomes" id="UP001162992"/>
    </source>
</evidence>
<gene>
    <name evidence="1" type="ORF">O6H91_05G098900</name>
</gene>
<dbReference type="EMBL" id="CM055096">
    <property type="protein sequence ID" value="KAJ7556792.1"/>
    <property type="molecule type" value="Genomic_DNA"/>
</dbReference>
<accession>A0ACC2DRM8</accession>